<keyword evidence="5" id="KW-0349">Heme</keyword>
<dbReference type="InterPro" id="IPR050364">
    <property type="entry name" value="Cytochrome_P450_fung"/>
</dbReference>
<comment type="similarity">
    <text evidence="1 5">Belongs to the cytochrome P450 family.</text>
</comment>
<evidence type="ECO:0000256" key="2">
    <source>
        <dbReference type="ARBA" id="ARBA00022723"/>
    </source>
</evidence>
<evidence type="ECO:0000256" key="1">
    <source>
        <dbReference type="ARBA" id="ARBA00010617"/>
    </source>
</evidence>
<evidence type="ECO:0000256" key="5">
    <source>
        <dbReference type="RuleBase" id="RU000461"/>
    </source>
</evidence>
<dbReference type="InterPro" id="IPR017972">
    <property type="entry name" value="Cyt_P450_CS"/>
</dbReference>
<keyword evidence="7" id="KW-1185">Reference proteome</keyword>
<dbReference type="Proteomes" id="UP001408356">
    <property type="component" value="Unassembled WGS sequence"/>
</dbReference>
<keyword evidence="2 5" id="KW-0479">Metal-binding</keyword>
<evidence type="ECO:0000256" key="4">
    <source>
        <dbReference type="ARBA" id="ARBA00023004"/>
    </source>
</evidence>
<proteinExistence type="inferred from homology"/>
<evidence type="ECO:0000313" key="6">
    <source>
        <dbReference type="EMBL" id="KAK9417802.1"/>
    </source>
</evidence>
<dbReference type="InterPro" id="IPR002401">
    <property type="entry name" value="Cyt_P450_E_grp-I"/>
</dbReference>
<keyword evidence="4 5" id="KW-0408">Iron</keyword>
<name>A0ABR2UT06_9PEZI</name>
<evidence type="ECO:0000313" key="7">
    <source>
        <dbReference type="Proteomes" id="UP001408356"/>
    </source>
</evidence>
<reference evidence="6 7" key="1">
    <citation type="journal article" date="2024" name="J. Plant Pathol.">
        <title>Sequence and assembly of the genome of Seiridium unicorne, isolate CBS 538.82, causal agent of cypress canker disease.</title>
        <authorList>
            <person name="Scali E."/>
            <person name="Rocca G.D."/>
            <person name="Danti R."/>
            <person name="Garbelotto M."/>
            <person name="Barberini S."/>
            <person name="Baroncelli R."/>
            <person name="Emiliani G."/>
        </authorList>
    </citation>
    <scope>NUCLEOTIDE SEQUENCE [LARGE SCALE GENOMIC DNA]</scope>
    <source>
        <strain evidence="6 7">BM-138-508</strain>
    </source>
</reference>
<dbReference type="InterPro" id="IPR001128">
    <property type="entry name" value="Cyt_P450"/>
</dbReference>
<comment type="caution">
    <text evidence="6">The sequence shown here is derived from an EMBL/GenBank/DDBJ whole genome shotgun (WGS) entry which is preliminary data.</text>
</comment>
<dbReference type="PRINTS" id="PR00385">
    <property type="entry name" value="P450"/>
</dbReference>
<dbReference type="PANTHER" id="PTHR46300:SF9">
    <property type="entry name" value="P450, PUTATIVE-RELATED"/>
    <property type="match status" value="1"/>
</dbReference>
<dbReference type="Pfam" id="PF00067">
    <property type="entry name" value="p450"/>
    <property type="match status" value="1"/>
</dbReference>
<dbReference type="Gene3D" id="1.10.630.10">
    <property type="entry name" value="Cytochrome P450"/>
    <property type="match status" value="1"/>
</dbReference>
<organism evidence="6 7">
    <name type="scientific">Seiridium unicorne</name>
    <dbReference type="NCBI Taxonomy" id="138068"/>
    <lineage>
        <taxon>Eukaryota</taxon>
        <taxon>Fungi</taxon>
        <taxon>Dikarya</taxon>
        <taxon>Ascomycota</taxon>
        <taxon>Pezizomycotina</taxon>
        <taxon>Sordariomycetes</taxon>
        <taxon>Xylariomycetidae</taxon>
        <taxon>Amphisphaeriales</taxon>
        <taxon>Sporocadaceae</taxon>
        <taxon>Seiridium</taxon>
    </lineage>
</organism>
<keyword evidence="3 5" id="KW-0560">Oxidoreductase</keyword>
<dbReference type="PRINTS" id="PR00463">
    <property type="entry name" value="EP450I"/>
</dbReference>
<dbReference type="EMBL" id="JARVKF010000396">
    <property type="protein sequence ID" value="KAK9417802.1"/>
    <property type="molecule type" value="Genomic_DNA"/>
</dbReference>
<dbReference type="InterPro" id="IPR036396">
    <property type="entry name" value="Cyt_P450_sf"/>
</dbReference>
<gene>
    <name evidence="6" type="ORF">SUNI508_01559</name>
</gene>
<dbReference type="SUPFAM" id="SSF48264">
    <property type="entry name" value="Cytochrome P450"/>
    <property type="match status" value="1"/>
</dbReference>
<evidence type="ECO:0000256" key="3">
    <source>
        <dbReference type="ARBA" id="ARBA00023002"/>
    </source>
</evidence>
<sequence>MALETLILTTKQRFIDHAVQSTLLSIAVAFVTYVLFNETVRSRARVRGLGGPKGWPLIGNLWDIRSNAAEKYEEWAKVYGDVYQVQMGNVPVVVVNSAAATKTLWVSHSQALSSRPTTYTFHKIASSTAGLTIGTSPYDESLKRRKKGAAVALNRPAIQSYVPYLDMESKTFIEDLFTYGKAGKIPIDPLPLVQRLSLSLAMTINWGVRVPSHEDKLFREIVEVEEELNRFRSTTGNLQDYIPLLRLNPVNKTSAKAREMRDRRDHYLRTLNNELAEKVVMGSNRPCIQANVIKFKEEKLSDVELISISLSVLGGGFETVSNTVQFSMAFLAQHPDIQDKAYEAIREFQGSEDPLCDAADDQKCAYVNGLAKEALRYFTVVPLNLPRQSIRDIEYNGVLIPEGTTFYMNAMACNYDHNLWDDPEVFRPERWIEKPDAPVFTFGLGYRMCAGHLLASRELYLVFMRLLSSFRLEIHGHVDTNPRTGMKNPRDLIMAPKKYKIFCVPRNEYLLRQALAEHEVNEMCPAVNITF</sequence>
<keyword evidence="5" id="KW-0503">Monooxygenase</keyword>
<dbReference type="PROSITE" id="PS00086">
    <property type="entry name" value="CYTOCHROME_P450"/>
    <property type="match status" value="1"/>
</dbReference>
<dbReference type="PANTHER" id="PTHR46300">
    <property type="entry name" value="P450, PUTATIVE (EUROFUNG)-RELATED-RELATED"/>
    <property type="match status" value="1"/>
</dbReference>
<accession>A0ABR2UT06</accession>
<protein>
    <submittedName>
        <fullName evidence="6">3-hydroxyphenylacetate 6-hydroxylase</fullName>
    </submittedName>
</protein>